<evidence type="ECO:0000313" key="3">
    <source>
        <dbReference type="Proteomes" id="UP001190700"/>
    </source>
</evidence>
<dbReference type="EMBL" id="LGRX02022649">
    <property type="protein sequence ID" value="KAK3255409.1"/>
    <property type="molecule type" value="Genomic_DNA"/>
</dbReference>
<sequence length="211" mass="24316">ELTMWKHLDVFCDWDKGDGFDTGELSEEMRVRRLTYSHTLFKSPPSESYLHSTWEAFKVSLKVDIDELSYWVKSLKPSSVHDFKPLLVLLQAVVKSLVDKELSFFSGTIAELRRRLEEALSVMDSQEEEIEGLRQVIEDLRKRLQLSNEEGSKLRTATTVRRSIVFSRNKELQAVREQLKMEKDAAAAAAEDGAGRRLQEIEDLKAQLLEK</sequence>
<proteinExistence type="predicted"/>
<dbReference type="Proteomes" id="UP001190700">
    <property type="component" value="Unassembled WGS sequence"/>
</dbReference>
<evidence type="ECO:0000313" key="2">
    <source>
        <dbReference type="EMBL" id="KAK3255409.1"/>
    </source>
</evidence>
<keyword evidence="1" id="KW-0175">Coiled coil</keyword>
<protein>
    <submittedName>
        <fullName evidence="2">Uncharacterized protein</fullName>
    </submittedName>
</protein>
<dbReference type="AlphaFoldDB" id="A0AAE0KP81"/>
<reference evidence="2 3" key="1">
    <citation type="journal article" date="2015" name="Genome Biol. Evol.">
        <title>Comparative Genomics of a Bacterivorous Green Alga Reveals Evolutionary Causalities and Consequences of Phago-Mixotrophic Mode of Nutrition.</title>
        <authorList>
            <person name="Burns J.A."/>
            <person name="Paasch A."/>
            <person name="Narechania A."/>
            <person name="Kim E."/>
        </authorList>
    </citation>
    <scope>NUCLEOTIDE SEQUENCE [LARGE SCALE GENOMIC DNA]</scope>
    <source>
        <strain evidence="2 3">PLY_AMNH</strain>
    </source>
</reference>
<feature type="non-terminal residue" evidence="2">
    <location>
        <position position="1"/>
    </location>
</feature>
<evidence type="ECO:0000256" key="1">
    <source>
        <dbReference type="SAM" id="Coils"/>
    </source>
</evidence>
<feature type="non-terminal residue" evidence="2">
    <location>
        <position position="211"/>
    </location>
</feature>
<gene>
    <name evidence="2" type="ORF">CYMTET_35406</name>
</gene>
<accession>A0AAE0KP81</accession>
<comment type="caution">
    <text evidence="2">The sequence shown here is derived from an EMBL/GenBank/DDBJ whole genome shotgun (WGS) entry which is preliminary data.</text>
</comment>
<feature type="coiled-coil region" evidence="1">
    <location>
        <begin position="109"/>
        <end position="192"/>
    </location>
</feature>
<name>A0AAE0KP81_9CHLO</name>
<organism evidence="2 3">
    <name type="scientific">Cymbomonas tetramitiformis</name>
    <dbReference type="NCBI Taxonomy" id="36881"/>
    <lineage>
        <taxon>Eukaryota</taxon>
        <taxon>Viridiplantae</taxon>
        <taxon>Chlorophyta</taxon>
        <taxon>Pyramimonadophyceae</taxon>
        <taxon>Pyramimonadales</taxon>
        <taxon>Pyramimonadaceae</taxon>
        <taxon>Cymbomonas</taxon>
    </lineage>
</organism>
<keyword evidence="3" id="KW-1185">Reference proteome</keyword>